<sequence>ICGHIQYFLLWDTTRSTNFTLSTSIEYVHTFLHMILLSLRNIPGTWRSMIYNLYFNCVLSH</sequence>
<protein>
    <submittedName>
        <fullName evidence="1">Truncated L1 capsid protein</fullName>
    </submittedName>
</protein>
<dbReference type="EMBL" id="EU911237">
    <property type="protein sequence ID" value="ACK56514.1"/>
    <property type="molecule type" value="Genomic_DNA"/>
</dbReference>
<gene>
    <name evidence="1" type="primary">L1</name>
</gene>
<reference evidence="1" key="1">
    <citation type="journal article" date="2009" name="J. Med. Virol.">
        <title>High-risk HPV types in lesions of the uterine cervix of female commercial sex workers in the Philippines.</title>
        <authorList>
            <person name="Miyashita M."/>
            <person name="Agdamag D.M."/>
            <person name="Sasagawa T."/>
            <person name="Matsushita K."/>
            <person name="Salud L.M."/>
            <person name="Salud C.O."/>
            <person name="Saikawa K."/>
            <person name="Leano P.S."/>
            <person name="Pagcaliwagan T."/>
            <person name="Acuna J."/>
            <person name="Ishizaki A."/>
            <person name="Kageyama S."/>
            <person name="Ichimura H."/>
        </authorList>
    </citation>
    <scope>NUCLEOTIDE SEQUENCE</scope>
    <source>
        <strain evidence="1">06JAN_PHL_MY082_01</strain>
    </source>
</reference>
<name>B8R9W1_9PAPI</name>
<evidence type="ECO:0000313" key="1">
    <source>
        <dbReference type="EMBL" id="ACK56514.1"/>
    </source>
</evidence>
<feature type="non-terminal residue" evidence="1">
    <location>
        <position position="1"/>
    </location>
</feature>
<proteinExistence type="predicted"/>
<accession>B8R9W1</accession>
<organism evidence="1">
    <name type="scientific">Human papillomavirus</name>
    <dbReference type="NCBI Taxonomy" id="10566"/>
    <lineage>
        <taxon>Viruses</taxon>
        <taxon>Monodnaviria</taxon>
        <taxon>Shotokuvirae</taxon>
        <taxon>Cossaviricota</taxon>
        <taxon>Papovaviricetes</taxon>
        <taxon>Zurhausenvirales</taxon>
        <taxon>Papillomaviridae</taxon>
    </lineage>
</organism>